<evidence type="ECO:0000313" key="2">
    <source>
        <dbReference type="EMBL" id="SDC90962.1"/>
    </source>
</evidence>
<accession>A0A1G6QEP4</accession>
<keyword evidence="1" id="KW-0472">Membrane</keyword>
<protein>
    <submittedName>
        <fullName evidence="2">Uncharacterized protein</fullName>
    </submittedName>
</protein>
<reference evidence="3" key="1">
    <citation type="submission" date="2016-10" db="EMBL/GenBank/DDBJ databases">
        <authorList>
            <person name="Varghese N."/>
            <person name="Submissions S."/>
        </authorList>
    </citation>
    <scope>NUCLEOTIDE SEQUENCE [LARGE SCALE GENOMIC DNA]</scope>
    <source>
        <strain evidence="3">CGMCC 1.9108</strain>
    </source>
</reference>
<keyword evidence="1" id="KW-0812">Transmembrane</keyword>
<feature type="transmembrane region" description="Helical" evidence="1">
    <location>
        <begin position="37"/>
        <end position="55"/>
    </location>
</feature>
<gene>
    <name evidence="2" type="ORF">SAMN04488239_104107</name>
</gene>
<dbReference type="AlphaFoldDB" id="A0A1G6QEP4"/>
<evidence type="ECO:0000256" key="1">
    <source>
        <dbReference type="SAM" id="Phobius"/>
    </source>
</evidence>
<name>A0A1G6QEP4_9RHOB</name>
<keyword evidence="3" id="KW-1185">Reference proteome</keyword>
<dbReference type="STRING" id="639004.SAMN04488239_104107"/>
<dbReference type="EMBL" id="FMZV01000004">
    <property type="protein sequence ID" value="SDC90962.1"/>
    <property type="molecule type" value="Genomic_DNA"/>
</dbReference>
<proteinExistence type="predicted"/>
<evidence type="ECO:0000313" key="3">
    <source>
        <dbReference type="Proteomes" id="UP000199628"/>
    </source>
</evidence>
<organism evidence="2 3">
    <name type="scientific">Ruegeria marina</name>
    <dbReference type="NCBI Taxonomy" id="639004"/>
    <lineage>
        <taxon>Bacteria</taxon>
        <taxon>Pseudomonadati</taxon>
        <taxon>Pseudomonadota</taxon>
        <taxon>Alphaproteobacteria</taxon>
        <taxon>Rhodobacterales</taxon>
        <taxon>Roseobacteraceae</taxon>
        <taxon>Ruegeria</taxon>
    </lineage>
</organism>
<keyword evidence="1" id="KW-1133">Transmembrane helix</keyword>
<dbReference type="OrthoDB" id="7860996at2"/>
<dbReference type="Proteomes" id="UP000199628">
    <property type="component" value="Unassembled WGS sequence"/>
</dbReference>
<sequence length="172" mass="19515">MQVAQQQALRNRMPLPSFEESVPLMISFAPNWPLRTVIFRVLGTALVIGAAAMWFMPGSNLSAETALMKLGVSLFFFFSGLALLMIHHQDNQPDAYFDPIRRELRVLQKNNRGRPQTVLRRSYDSLGSARFNEHYLEICDVDGTILMRLPIESAEIRHALRMQLSGLVNISV</sequence>
<feature type="transmembrane region" description="Helical" evidence="1">
    <location>
        <begin position="67"/>
        <end position="86"/>
    </location>
</feature>